<feature type="transmembrane region" description="Helical" evidence="1">
    <location>
        <begin position="40"/>
        <end position="58"/>
    </location>
</feature>
<keyword evidence="3" id="KW-1185">Reference proteome</keyword>
<organism evidence="2 3">
    <name type="scientific">Gracilibacillus halophilus YIM-C55.5</name>
    <dbReference type="NCBI Taxonomy" id="1308866"/>
    <lineage>
        <taxon>Bacteria</taxon>
        <taxon>Bacillati</taxon>
        <taxon>Bacillota</taxon>
        <taxon>Bacilli</taxon>
        <taxon>Bacillales</taxon>
        <taxon>Bacillaceae</taxon>
        <taxon>Gracilibacillus</taxon>
    </lineage>
</organism>
<keyword evidence="1" id="KW-1133">Transmembrane helix</keyword>
<feature type="transmembrane region" description="Helical" evidence="1">
    <location>
        <begin position="134"/>
        <end position="155"/>
    </location>
</feature>
<dbReference type="STRING" id="1308866.J416_12689"/>
<dbReference type="OrthoDB" id="2428268at2"/>
<dbReference type="EMBL" id="APML01000060">
    <property type="protein sequence ID" value="ENH96061.1"/>
    <property type="molecule type" value="Genomic_DNA"/>
</dbReference>
<sequence>MRVALESLRFVVIFVLMAVLLNFISFLMYYPIFGENAERYIGWTAFIGSLVIMFFLYRKKEWGKGVFNKQILFLSLVMVILLATLIPDFTPDHFGSDRFVYSYGFPFPFITIYSVVDAHFVIPNLFFNRGRGVNVGMFGILLNFLVFYFILRFILGKISKSSQMAEKT</sequence>
<keyword evidence="1" id="KW-0812">Transmembrane</keyword>
<dbReference type="eggNOG" id="ENOG503074S">
    <property type="taxonomic scope" value="Bacteria"/>
</dbReference>
<name>N4WSE0_9BACI</name>
<proteinExistence type="predicted"/>
<feature type="transmembrane region" description="Helical" evidence="1">
    <location>
        <begin position="107"/>
        <end position="127"/>
    </location>
</feature>
<gene>
    <name evidence="2" type="ORF">J416_12689</name>
</gene>
<evidence type="ECO:0000256" key="1">
    <source>
        <dbReference type="SAM" id="Phobius"/>
    </source>
</evidence>
<dbReference type="RefSeq" id="WP_003472548.1">
    <property type="nucleotide sequence ID" value="NZ_APML01000060.1"/>
</dbReference>
<reference evidence="2 3" key="1">
    <citation type="submission" date="2013-03" db="EMBL/GenBank/DDBJ databases">
        <title>Draft genome sequence of Gracibacillus halophilus YIM-C55.5, a moderately halophilic and thermophilic organism from the Xiaochaidamu salt lake.</title>
        <authorList>
            <person name="Sugumar T."/>
            <person name="Polireddy D.R."/>
            <person name="Antony A."/>
            <person name="Madhava Y.R."/>
            <person name="Sivakumar N."/>
        </authorList>
    </citation>
    <scope>NUCLEOTIDE SEQUENCE [LARGE SCALE GENOMIC DNA]</scope>
    <source>
        <strain evidence="2 3">YIM-C55.5</strain>
    </source>
</reference>
<dbReference type="PATRIC" id="fig|1308866.3.peg.2565"/>
<evidence type="ECO:0000313" key="2">
    <source>
        <dbReference type="EMBL" id="ENH96061.1"/>
    </source>
</evidence>
<comment type="caution">
    <text evidence="2">The sequence shown here is derived from an EMBL/GenBank/DDBJ whole genome shotgun (WGS) entry which is preliminary data.</text>
</comment>
<accession>N4WSE0</accession>
<protein>
    <submittedName>
        <fullName evidence="2">Uncharacterized protein</fullName>
    </submittedName>
</protein>
<keyword evidence="1" id="KW-0472">Membrane</keyword>
<feature type="transmembrane region" description="Helical" evidence="1">
    <location>
        <begin position="70"/>
        <end position="87"/>
    </location>
</feature>
<evidence type="ECO:0000313" key="3">
    <source>
        <dbReference type="Proteomes" id="UP000012283"/>
    </source>
</evidence>
<dbReference type="AlphaFoldDB" id="N4WSE0"/>
<feature type="transmembrane region" description="Helical" evidence="1">
    <location>
        <begin position="7"/>
        <end position="28"/>
    </location>
</feature>
<dbReference type="Proteomes" id="UP000012283">
    <property type="component" value="Unassembled WGS sequence"/>
</dbReference>